<evidence type="ECO:0000256" key="1">
    <source>
        <dbReference type="PIRSR" id="PIRSR613078-2"/>
    </source>
</evidence>
<evidence type="ECO:0000313" key="3">
    <source>
        <dbReference type="Proteomes" id="UP000262802"/>
    </source>
</evidence>
<dbReference type="Pfam" id="PF00300">
    <property type="entry name" value="His_Phos_1"/>
    <property type="match status" value="1"/>
</dbReference>
<dbReference type="AlphaFoldDB" id="A0A3B7R9U3"/>
<reference evidence="2 3" key="1">
    <citation type="submission" date="2018-09" db="EMBL/GenBank/DDBJ databases">
        <title>Hymenobacter medium sp. nov., isolated from R2A medium.</title>
        <authorList>
            <person name="Yingchao G."/>
        </authorList>
    </citation>
    <scope>NUCLEOTIDE SEQUENCE [LARGE SCALE GENOMIC DNA]</scope>
    <source>
        <strain evidence="3">sh-6</strain>
    </source>
</reference>
<dbReference type="Gene3D" id="3.40.50.1240">
    <property type="entry name" value="Phosphoglycerate mutase-like"/>
    <property type="match status" value="1"/>
</dbReference>
<accession>A0A3B7R9U3</accession>
<dbReference type="PANTHER" id="PTHR47623:SF1">
    <property type="entry name" value="OS09G0287300 PROTEIN"/>
    <property type="match status" value="1"/>
</dbReference>
<sequence length="166" mass="18686">MKTLYLMRHAKSSWNFDGLSDNERPLNNRGRTDAPQMGQALAGRNIQPDMLVSSPAVRALSTAALVAKELNYPPDSIRVIPGIYEADAEHLIDIIRELPDEASSVLLVGHNPTLTDTVNRLSAHSLNDLPTAAVVCLHFHTERWAEVHRTNSEFYFYDYPKNHHDE</sequence>
<dbReference type="CDD" id="cd07067">
    <property type="entry name" value="HP_PGM_like"/>
    <property type="match status" value="1"/>
</dbReference>
<gene>
    <name evidence="2" type="ORF">D3Y59_11230</name>
</gene>
<dbReference type="InterPro" id="IPR029033">
    <property type="entry name" value="His_PPase_superfam"/>
</dbReference>
<keyword evidence="3" id="KW-1185">Reference proteome</keyword>
<feature type="binding site" evidence="1">
    <location>
        <position position="58"/>
    </location>
    <ligand>
        <name>substrate</name>
    </ligand>
</feature>
<dbReference type="EMBL" id="CP032317">
    <property type="protein sequence ID" value="AYA37569.1"/>
    <property type="molecule type" value="Genomic_DNA"/>
</dbReference>
<dbReference type="RefSeq" id="WP_119445136.1">
    <property type="nucleotide sequence ID" value="NZ_CP032317.1"/>
</dbReference>
<organism evidence="2 3">
    <name type="scientific">Hymenobacter oligotrophus</name>
    <dbReference type="NCBI Taxonomy" id="2319843"/>
    <lineage>
        <taxon>Bacteria</taxon>
        <taxon>Pseudomonadati</taxon>
        <taxon>Bacteroidota</taxon>
        <taxon>Cytophagia</taxon>
        <taxon>Cytophagales</taxon>
        <taxon>Hymenobacteraceae</taxon>
        <taxon>Hymenobacter</taxon>
    </lineage>
</organism>
<name>A0A3B7R9U3_9BACT</name>
<protein>
    <submittedName>
        <fullName evidence="2">Histidine phosphatase family protein</fullName>
    </submittedName>
</protein>
<evidence type="ECO:0000313" key="2">
    <source>
        <dbReference type="EMBL" id="AYA37569.1"/>
    </source>
</evidence>
<dbReference type="PANTHER" id="PTHR47623">
    <property type="entry name" value="OS09G0287300 PROTEIN"/>
    <property type="match status" value="1"/>
</dbReference>
<dbReference type="SUPFAM" id="SSF53254">
    <property type="entry name" value="Phosphoglycerate mutase-like"/>
    <property type="match status" value="1"/>
</dbReference>
<dbReference type="KEGG" id="hyh:D3Y59_11230"/>
<proteinExistence type="predicted"/>
<dbReference type="SMART" id="SM00855">
    <property type="entry name" value="PGAM"/>
    <property type="match status" value="1"/>
</dbReference>
<dbReference type="InterPro" id="IPR013078">
    <property type="entry name" value="His_Pase_superF_clade-1"/>
</dbReference>
<dbReference type="Proteomes" id="UP000262802">
    <property type="component" value="Chromosome"/>
</dbReference>
<dbReference type="OrthoDB" id="9810154at2"/>
<feature type="binding site" evidence="1">
    <location>
        <begin position="8"/>
        <end position="15"/>
    </location>
    <ligand>
        <name>substrate</name>
    </ligand>
</feature>